<name>A0A2W5R2P8_ANCNO</name>
<evidence type="ECO:0000313" key="4">
    <source>
        <dbReference type="Proteomes" id="UP000248887"/>
    </source>
</evidence>
<evidence type="ECO:0000313" key="3">
    <source>
        <dbReference type="EMBL" id="PZQ83084.1"/>
    </source>
</evidence>
<keyword evidence="1" id="KW-0560">Oxidoreductase</keyword>
<dbReference type="GO" id="GO:0042602">
    <property type="term" value="F:riboflavin reductase (NADPH) activity"/>
    <property type="evidence" value="ECO:0007669"/>
    <property type="project" value="TreeGrafter"/>
</dbReference>
<dbReference type="EMBL" id="QFQD01000024">
    <property type="protein sequence ID" value="PZQ83084.1"/>
    <property type="molecule type" value="Genomic_DNA"/>
</dbReference>
<dbReference type="SUPFAM" id="SSF50475">
    <property type="entry name" value="FMN-binding split barrel"/>
    <property type="match status" value="1"/>
</dbReference>
<dbReference type="GO" id="GO:0010181">
    <property type="term" value="F:FMN binding"/>
    <property type="evidence" value="ECO:0007669"/>
    <property type="project" value="InterPro"/>
</dbReference>
<dbReference type="Gene3D" id="2.30.110.10">
    <property type="entry name" value="Electron Transport, Fmn-binding Protein, Chain A"/>
    <property type="match status" value="1"/>
</dbReference>
<evidence type="ECO:0000256" key="1">
    <source>
        <dbReference type="ARBA" id="ARBA00023002"/>
    </source>
</evidence>
<organism evidence="3 4">
    <name type="scientific">Ancylobacter novellus</name>
    <name type="common">Thiobacillus novellus</name>
    <dbReference type="NCBI Taxonomy" id="921"/>
    <lineage>
        <taxon>Bacteria</taxon>
        <taxon>Pseudomonadati</taxon>
        <taxon>Pseudomonadota</taxon>
        <taxon>Alphaproteobacteria</taxon>
        <taxon>Hyphomicrobiales</taxon>
        <taxon>Xanthobacteraceae</taxon>
        <taxon>Ancylobacter</taxon>
    </lineage>
</organism>
<dbReference type="InterPro" id="IPR002563">
    <property type="entry name" value="Flavin_Rdtase-like_dom"/>
</dbReference>
<dbReference type="InterPro" id="IPR012349">
    <property type="entry name" value="Split_barrel_FMN-bd"/>
</dbReference>
<proteinExistence type="predicted"/>
<gene>
    <name evidence="3" type="ORF">DI549_09385</name>
</gene>
<dbReference type="PANTHER" id="PTHR30466:SF1">
    <property type="entry name" value="FMN REDUCTASE (NADH) RUTF"/>
    <property type="match status" value="1"/>
</dbReference>
<dbReference type="PANTHER" id="PTHR30466">
    <property type="entry name" value="FLAVIN REDUCTASE"/>
    <property type="match status" value="1"/>
</dbReference>
<evidence type="ECO:0000259" key="2">
    <source>
        <dbReference type="SMART" id="SM00903"/>
    </source>
</evidence>
<dbReference type="InterPro" id="IPR050268">
    <property type="entry name" value="NADH-dep_flavin_reductase"/>
</dbReference>
<dbReference type="SMART" id="SM00903">
    <property type="entry name" value="Flavin_Reduct"/>
    <property type="match status" value="1"/>
</dbReference>
<accession>A0A2W5R2P8</accession>
<reference evidence="3 4" key="1">
    <citation type="submission" date="2017-08" db="EMBL/GenBank/DDBJ databases">
        <title>Infants hospitalized years apart are colonized by the same room-sourced microbial strains.</title>
        <authorList>
            <person name="Brooks B."/>
            <person name="Olm M.R."/>
            <person name="Firek B.A."/>
            <person name="Baker R."/>
            <person name="Thomas B.C."/>
            <person name="Morowitz M.J."/>
            <person name="Banfield J.F."/>
        </authorList>
    </citation>
    <scope>NUCLEOTIDE SEQUENCE [LARGE SCALE GENOMIC DNA]</scope>
    <source>
        <strain evidence="3">S2_005_001_R2_27</strain>
    </source>
</reference>
<dbReference type="AlphaFoldDB" id="A0A2W5R2P8"/>
<comment type="caution">
    <text evidence="3">The sequence shown here is derived from an EMBL/GenBank/DDBJ whole genome shotgun (WGS) entry which is preliminary data.</text>
</comment>
<dbReference type="Pfam" id="PF01613">
    <property type="entry name" value="Flavin_Reduct"/>
    <property type="match status" value="1"/>
</dbReference>
<feature type="domain" description="Flavin reductase like" evidence="2">
    <location>
        <begin position="22"/>
        <end position="167"/>
    </location>
</feature>
<protein>
    <submittedName>
        <fullName evidence="3">Flavin reductase</fullName>
    </submittedName>
</protein>
<dbReference type="Proteomes" id="UP000248887">
    <property type="component" value="Unassembled WGS sequence"/>
</dbReference>
<sequence length="175" mass="18365">MMNPASRPPAPAPDLAGFKSLMASMPQAVTVVTTLSPQGEPVGATLSSVMSLSLDPPMMVCAFDRGSATLACLPEGQPFLLHLLAEGQEALAYAFAGKGGVEKFAQADWSAGPFDLPRLANAAGVVACRVAARHSGGDHVLVTGEICAIERPDDVHPLLYFRRALHPTRHLRTPA</sequence>